<organism evidence="1 2">
    <name type="scientific">Cerrena zonata</name>
    <dbReference type="NCBI Taxonomy" id="2478898"/>
    <lineage>
        <taxon>Eukaryota</taxon>
        <taxon>Fungi</taxon>
        <taxon>Dikarya</taxon>
        <taxon>Basidiomycota</taxon>
        <taxon>Agaricomycotina</taxon>
        <taxon>Agaricomycetes</taxon>
        <taxon>Polyporales</taxon>
        <taxon>Cerrenaceae</taxon>
        <taxon>Cerrena</taxon>
    </lineage>
</organism>
<dbReference type="AlphaFoldDB" id="A0AAW0FE51"/>
<comment type="caution">
    <text evidence="1">The sequence shown here is derived from an EMBL/GenBank/DDBJ whole genome shotgun (WGS) entry which is preliminary data.</text>
</comment>
<evidence type="ECO:0008006" key="3">
    <source>
        <dbReference type="Google" id="ProtNLM"/>
    </source>
</evidence>
<name>A0AAW0FE51_9APHY</name>
<dbReference type="Proteomes" id="UP001385951">
    <property type="component" value="Unassembled WGS sequence"/>
</dbReference>
<protein>
    <recommendedName>
        <fullName evidence="3">Restriction endonuclease</fullName>
    </recommendedName>
</protein>
<sequence>MYLSLDLQTEDTISAGEHELLQYSALIQSYAAETDTTKNWNFPKNHTYKHAFSDIRSKGVTRNYNTKPNEKIHRLFKTIYKFRTNFKDIKKQITEIEHNFLIADTIRGDLALQDSYNNRLHHKAQKALEEPLDQFERIYLGAKENPTSLRDLQESHANDSAFSTFRTLLSTFMNNLFVEYNIPLPNGSRITLKPEQKSIISSKSSMSPMKIERFDHILVNGGEKNFFAKLILLFAIKLDNKDYPLALIQPLDRSTGVQRHKNKDLRFYRIGAQPRNKAEVISVHFIIRGAYVVPDFERETEFLVVDTIDGDMFLQLQDIFYTD</sequence>
<reference evidence="1 2" key="1">
    <citation type="submission" date="2022-09" db="EMBL/GenBank/DDBJ databases">
        <authorList>
            <person name="Palmer J.M."/>
        </authorList>
    </citation>
    <scope>NUCLEOTIDE SEQUENCE [LARGE SCALE GENOMIC DNA]</scope>
    <source>
        <strain evidence="1 2">DSM 7382</strain>
    </source>
</reference>
<gene>
    <name evidence="1" type="ORF">QCA50_020009</name>
</gene>
<dbReference type="EMBL" id="JASBNA010000097">
    <property type="protein sequence ID" value="KAK7677044.1"/>
    <property type="molecule type" value="Genomic_DNA"/>
</dbReference>
<accession>A0AAW0FE51</accession>
<proteinExistence type="predicted"/>
<evidence type="ECO:0000313" key="2">
    <source>
        <dbReference type="Proteomes" id="UP001385951"/>
    </source>
</evidence>
<evidence type="ECO:0000313" key="1">
    <source>
        <dbReference type="EMBL" id="KAK7677044.1"/>
    </source>
</evidence>
<keyword evidence="2" id="KW-1185">Reference proteome</keyword>